<dbReference type="CDD" id="cd00590">
    <property type="entry name" value="RRM_SF"/>
    <property type="match status" value="1"/>
</dbReference>
<evidence type="ECO:0000256" key="5">
    <source>
        <dbReference type="SAM" id="MobiDB-lite"/>
    </source>
</evidence>
<dbReference type="SUPFAM" id="SSF54928">
    <property type="entry name" value="RNA-binding domain, RBD"/>
    <property type="match status" value="1"/>
</dbReference>
<evidence type="ECO:0000256" key="4">
    <source>
        <dbReference type="PROSITE-ProRule" id="PRU00176"/>
    </source>
</evidence>
<comment type="caution">
    <text evidence="7">The sequence shown here is derived from an EMBL/GenBank/DDBJ whole genome shotgun (WGS) entry which is preliminary data.</text>
</comment>
<dbReference type="GO" id="GO:0000785">
    <property type="term" value="C:chromatin"/>
    <property type="evidence" value="ECO:0007669"/>
    <property type="project" value="TreeGrafter"/>
</dbReference>
<keyword evidence="8" id="KW-1185">Reference proteome</keyword>
<name>A0A9J6CDV5_POLVA</name>
<dbReference type="Proteomes" id="UP001107558">
    <property type="component" value="Chromosome 1"/>
</dbReference>
<evidence type="ECO:0000259" key="6">
    <source>
        <dbReference type="PROSITE" id="PS50102"/>
    </source>
</evidence>
<dbReference type="InterPro" id="IPR000504">
    <property type="entry name" value="RRM_dom"/>
</dbReference>
<protein>
    <recommendedName>
        <fullName evidence="6">RRM domain-containing protein</fullName>
    </recommendedName>
</protein>
<evidence type="ECO:0000313" key="8">
    <source>
        <dbReference type="Proteomes" id="UP001107558"/>
    </source>
</evidence>
<accession>A0A9J6CDV5</accession>
<dbReference type="GO" id="GO:0010468">
    <property type="term" value="P:regulation of gene expression"/>
    <property type="evidence" value="ECO:0007669"/>
    <property type="project" value="TreeGrafter"/>
</dbReference>
<comment type="subcellular location">
    <subcellularLocation>
        <location evidence="1">Nucleus</location>
    </subcellularLocation>
</comment>
<feature type="compositionally biased region" description="Acidic residues" evidence="5">
    <location>
        <begin position="71"/>
        <end position="81"/>
    </location>
</feature>
<feature type="domain" description="RRM" evidence="6">
    <location>
        <begin position="119"/>
        <end position="236"/>
    </location>
</feature>
<dbReference type="Pfam" id="PF00076">
    <property type="entry name" value="RRM_1"/>
    <property type="match status" value="2"/>
</dbReference>
<feature type="compositionally biased region" description="Basic and acidic residues" evidence="5">
    <location>
        <begin position="89"/>
        <end position="98"/>
    </location>
</feature>
<gene>
    <name evidence="7" type="ORF">PVAND_009635</name>
</gene>
<dbReference type="AlphaFoldDB" id="A0A9J6CDV5"/>
<organism evidence="7 8">
    <name type="scientific">Polypedilum vanderplanki</name>
    <name type="common">Sleeping chironomid midge</name>
    <dbReference type="NCBI Taxonomy" id="319348"/>
    <lineage>
        <taxon>Eukaryota</taxon>
        <taxon>Metazoa</taxon>
        <taxon>Ecdysozoa</taxon>
        <taxon>Arthropoda</taxon>
        <taxon>Hexapoda</taxon>
        <taxon>Insecta</taxon>
        <taxon>Pterygota</taxon>
        <taxon>Neoptera</taxon>
        <taxon>Endopterygota</taxon>
        <taxon>Diptera</taxon>
        <taxon>Nematocera</taxon>
        <taxon>Chironomoidea</taxon>
        <taxon>Chironomidae</taxon>
        <taxon>Chironominae</taxon>
        <taxon>Polypedilum</taxon>
        <taxon>Polypedilum</taxon>
    </lineage>
</organism>
<dbReference type="PANTHER" id="PTHR48033">
    <property type="entry name" value="RNA-BINDING (RRM/RBD/RNP MOTIFS) FAMILY PROTEIN"/>
    <property type="match status" value="1"/>
</dbReference>
<proteinExistence type="predicted"/>
<dbReference type="PANTHER" id="PTHR48033:SF10">
    <property type="entry name" value="RNA-BINDING PROTEIN SQUID"/>
    <property type="match status" value="1"/>
</dbReference>
<reference evidence="7" key="1">
    <citation type="submission" date="2021-03" db="EMBL/GenBank/DDBJ databases">
        <title>Chromosome level genome of the anhydrobiotic midge Polypedilum vanderplanki.</title>
        <authorList>
            <person name="Yoshida Y."/>
            <person name="Kikawada T."/>
            <person name="Gusev O."/>
        </authorList>
    </citation>
    <scope>NUCLEOTIDE SEQUENCE</scope>
    <source>
        <strain evidence="7">NIAS01</strain>
        <tissue evidence="7">Whole body or cell culture</tissue>
    </source>
</reference>
<evidence type="ECO:0000313" key="7">
    <source>
        <dbReference type="EMBL" id="KAG5680109.1"/>
    </source>
</evidence>
<dbReference type="PROSITE" id="PS50102">
    <property type="entry name" value="RRM"/>
    <property type="match status" value="1"/>
</dbReference>
<dbReference type="GO" id="GO:0005654">
    <property type="term" value="C:nucleoplasm"/>
    <property type="evidence" value="ECO:0007669"/>
    <property type="project" value="TreeGrafter"/>
</dbReference>
<dbReference type="GO" id="GO:0003723">
    <property type="term" value="F:RNA binding"/>
    <property type="evidence" value="ECO:0007669"/>
    <property type="project" value="UniProtKB-UniRule"/>
</dbReference>
<keyword evidence="2 4" id="KW-0694">RNA-binding</keyword>
<evidence type="ECO:0000256" key="3">
    <source>
        <dbReference type="ARBA" id="ARBA00023242"/>
    </source>
</evidence>
<sequence length="281" mass="33152">MENKSGIEYLYKLKKIYFDTYIKIYLKELEYEDCKNRLNDLIKEISKLEIENKDLLQQINQYGNQEKNDESGDESDDDTDYAELNYDDNTSKNSKDSNEQMPLVKNEIQTTKKYSIDLMRLYCYSLKQTTTEETLYKYFSEFGKVVDVSLPLSKNTAFNRTYAFITFANYKKFPLDHEPHIIDGCHVFVSKLNPTNGPQKTDYLLVNGVLNNLNGKDLKNYFSKYGTVLKIRKERPRSQNYKIRFAYIQFASCDSVETAVKQPIHEIKHQIVDIRKVQFRE</sequence>
<dbReference type="InterPro" id="IPR012677">
    <property type="entry name" value="Nucleotide-bd_a/b_plait_sf"/>
</dbReference>
<dbReference type="EMBL" id="JADBJN010000001">
    <property type="protein sequence ID" value="KAG5680109.1"/>
    <property type="molecule type" value="Genomic_DNA"/>
</dbReference>
<evidence type="ECO:0000256" key="2">
    <source>
        <dbReference type="ARBA" id="ARBA00022884"/>
    </source>
</evidence>
<dbReference type="SMART" id="SM00360">
    <property type="entry name" value="RRM"/>
    <property type="match status" value="2"/>
</dbReference>
<dbReference type="InterPro" id="IPR035979">
    <property type="entry name" value="RBD_domain_sf"/>
</dbReference>
<dbReference type="OrthoDB" id="5850064at2759"/>
<evidence type="ECO:0000256" key="1">
    <source>
        <dbReference type="ARBA" id="ARBA00004123"/>
    </source>
</evidence>
<keyword evidence="3" id="KW-0539">Nucleus</keyword>
<feature type="region of interest" description="Disordered" evidence="5">
    <location>
        <begin position="63"/>
        <end position="104"/>
    </location>
</feature>
<dbReference type="Gene3D" id="3.30.70.330">
    <property type="match status" value="2"/>
</dbReference>